<dbReference type="EMBL" id="AZST01001651">
    <property type="protein sequence ID" value="KEP45591.1"/>
    <property type="molecule type" value="Genomic_DNA"/>
</dbReference>
<organism evidence="1 2">
    <name type="scientific">Rhizoctonia solani 123E</name>
    <dbReference type="NCBI Taxonomy" id="1423351"/>
    <lineage>
        <taxon>Eukaryota</taxon>
        <taxon>Fungi</taxon>
        <taxon>Dikarya</taxon>
        <taxon>Basidiomycota</taxon>
        <taxon>Agaricomycotina</taxon>
        <taxon>Agaricomycetes</taxon>
        <taxon>Cantharellales</taxon>
        <taxon>Ceratobasidiaceae</taxon>
        <taxon>Rhizoctonia</taxon>
    </lineage>
</organism>
<dbReference type="Proteomes" id="UP000027456">
    <property type="component" value="Unassembled WGS sequence"/>
</dbReference>
<proteinExistence type="predicted"/>
<dbReference type="AlphaFoldDB" id="A0A074REN1"/>
<name>A0A074REN1_9AGAM</name>
<protein>
    <submittedName>
        <fullName evidence="1">Uncharacterized protein</fullName>
    </submittedName>
</protein>
<dbReference type="OrthoDB" id="2676448at2759"/>
<dbReference type="HOGENOM" id="CLU_013084_0_2_1"/>
<evidence type="ECO:0000313" key="1">
    <source>
        <dbReference type="EMBL" id="KEP45591.1"/>
    </source>
</evidence>
<evidence type="ECO:0000313" key="2">
    <source>
        <dbReference type="Proteomes" id="UP000027456"/>
    </source>
</evidence>
<accession>A0A074REN1</accession>
<sequence>MKNAYELEIKLDISSQWTKGSQEWLKADELRRDRKLQITVDKLEHLCIERIFELEKYNHGNTGYNLRELISKSLATRSNALKAAVEEYNKIACSFTPPREELSTHKVMELSKVADFQLLRESREEVLTQKWTVPAIREATIHALRVEQAQEEIMRVQVEVRCLETWMRDKVYHLTEALGRLKAQNSLLAHMLRPQLESQIQINSTVEKYIQHIKNHSEFRGEPSCGVRRSDADPLGFTSFLESDQTRMDLDEQQDNGQSDDDVKNEMERLLEGYDQIALASNI</sequence>
<comment type="caution">
    <text evidence="1">The sequence shown here is derived from an EMBL/GenBank/DDBJ whole genome shotgun (WGS) entry which is preliminary data.</text>
</comment>
<dbReference type="STRING" id="1423351.A0A074REN1"/>
<keyword evidence="2" id="KW-1185">Reference proteome</keyword>
<reference evidence="1 2" key="1">
    <citation type="submission" date="2013-12" db="EMBL/GenBank/DDBJ databases">
        <authorList>
            <person name="Cubeta M."/>
            <person name="Pakala S."/>
            <person name="Fedorova N."/>
            <person name="Thomas E."/>
            <person name="Dean R."/>
            <person name="Jabaji S."/>
            <person name="Neate S."/>
            <person name="Toda T."/>
            <person name="Tavantzis S."/>
            <person name="Vilgalys R."/>
            <person name="Bharathan N."/>
            <person name="Pakala S."/>
            <person name="Losada L.S."/>
            <person name="Zafar N."/>
            <person name="Nierman W."/>
        </authorList>
    </citation>
    <scope>NUCLEOTIDE SEQUENCE [LARGE SCALE GENOMIC DNA]</scope>
    <source>
        <strain evidence="1 2">123E</strain>
    </source>
</reference>
<gene>
    <name evidence="1" type="ORF">V565_257510</name>
</gene>